<comment type="caution">
    <text evidence="1">The sequence shown here is derived from an EMBL/GenBank/DDBJ whole genome shotgun (WGS) entry which is preliminary data.</text>
</comment>
<evidence type="ECO:0000313" key="2">
    <source>
        <dbReference type="Proteomes" id="UP001642540"/>
    </source>
</evidence>
<name>A0ABP1QXM6_9HEXA</name>
<keyword evidence="2" id="KW-1185">Reference proteome</keyword>
<gene>
    <name evidence="1" type="ORF">ODALV1_LOCUS14216</name>
</gene>
<dbReference type="EMBL" id="CAXLJM020000045">
    <property type="protein sequence ID" value="CAL8110394.1"/>
    <property type="molecule type" value="Genomic_DNA"/>
</dbReference>
<evidence type="ECO:0000313" key="1">
    <source>
        <dbReference type="EMBL" id="CAL8110394.1"/>
    </source>
</evidence>
<sequence>MPPIDVNTGDCVEAFLAWGIIPDRCTCRCGRQMRAVRRKSQLGFRWICGDGCGVKSALEGTFFERSHLCPLSVARLLYHFLVKDKLVYAATSTGLPKKTVVDCSTSFAKSLTTHKITTTVLLAVVLTSWRWTKAGYSPESTIGGGSYVLENVRCGYLGQSAGLVGISSGIYQQLASNVVVCWMISGEFTLARPDTLSGYSGRAFAYA</sequence>
<organism evidence="1 2">
    <name type="scientific">Orchesella dallaii</name>
    <dbReference type="NCBI Taxonomy" id="48710"/>
    <lineage>
        <taxon>Eukaryota</taxon>
        <taxon>Metazoa</taxon>
        <taxon>Ecdysozoa</taxon>
        <taxon>Arthropoda</taxon>
        <taxon>Hexapoda</taxon>
        <taxon>Collembola</taxon>
        <taxon>Entomobryomorpha</taxon>
        <taxon>Entomobryoidea</taxon>
        <taxon>Orchesellidae</taxon>
        <taxon>Orchesellinae</taxon>
        <taxon>Orchesella</taxon>
    </lineage>
</organism>
<reference evidence="1 2" key="1">
    <citation type="submission" date="2024-08" db="EMBL/GenBank/DDBJ databases">
        <authorList>
            <person name="Cucini C."/>
            <person name="Frati F."/>
        </authorList>
    </citation>
    <scope>NUCLEOTIDE SEQUENCE [LARGE SCALE GENOMIC DNA]</scope>
</reference>
<proteinExistence type="predicted"/>
<accession>A0ABP1QXM6</accession>
<dbReference type="Proteomes" id="UP001642540">
    <property type="component" value="Unassembled WGS sequence"/>
</dbReference>
<protein>
    <submittedName>
        <fullName evidence="1">Uncharacterized protein</fullName>
    </submittedName>
</protein>